<evidence type="ECO:0000256" key="4">
    <source>
        <dbReference type="ARBA" id="ARBA00022679"/>
    </source>
</evidence>
<dbReference type="InterPro" id="IPR036427">
    <property type="entry name" value="Bromodomain-like_sf"/>
</dbReference>
<dbReference type="Gene3D" id="1.20.920.10">
    <property type="entry name" value="Bromodomain-like"/>
    <property type="match status" value="1"/>
</dbReference>
<evidence type="ECO:0000256" key="2">
    <source>
        <dbReference type="ARBA" id="ARBA00008607"/>
    </source>
</evidence>
<feature type="domain" description="Bromo" evidence="13">
    <location>
        <begin position="332"/>
        <end position="405"/>
    </location>
</feature>
<evidence type="ECO:0000256" key="9">
    <source>
        <dbReference type="ARBA" id="ARBA00023163"/>
    </source>
</evidence>
<dbReference type="PROSITE" id="PS51186">
    <property type="entry name" value="GNAT"/>
    <property type="match status" value="1"/>
</dbReference>
<dbReference type="SMART" id="SM00297">
    <property type="entry name" value="BROMO"/>
    <property type="match status" value="1"/>
</dbReference>
<dbReference type="InterPro" id="IPR000182">
    <property type="entry name" value="GNAT_dom"/>
</dbReference>
<keyword evidence="9" id="KW-0804">Transcription</keyword>
<feature type="domain" description="N-acetyltransferase" evidence="14">
    <location>
        <begin position="84"/>
        <end position="235"/>
    </location>
</feature>
<dbReference type="InterPro" id="IPR018359">
    <property type="entry name" value="Bromodomain_CS"/>
</dbReference>
<dbReference type="GO" id="GO:0045944">
    <property type="term" value="P:positive regulation of transcription by RNA polymerase II"/>
    <property type="evidence" value="ECO:0007669"/>
    <property type="project" value="TreeGrafter"/>
</dbReference>
<dbReference type="InterPro" id="IPR001487">
    <property type="entry name" value="Bromodomain"/>
</dbReference>
<evidence type="ECO:0000256" key="12">
    <source>
        <dbReference type="PROSITE-ProRule" id="PRU00035"/>
    </source>
</evidence>
<dbReference type="PANTHER" id="PTHR45750">
    <property type="entry name" value="GH11602P"/>
    <property type="match status" value="1"/>
</dbReference>
<dbReference type="Pfam" id="PF00583">
    <property type="entry name" value="Acetyltransf_1"/>
    <property type="match status" value="1"/>
</dbReference>
<keyword evidence="10" id="KW-0539">Nucleus</keyword>
<dbReference type="PROSITE" id="PS50014">
    <property type="entry name" value="BROMODOMAIN_2"/>
    <property type="match status" value="1"/>
</dbReference>
<protein>
    <recommendedName>
        <fullName evidence="3">histone acetyltransferase</fullName>
        <ecNumber evidence="3">2.3.1.48</ecNumber>
    </recommendedName>
</protein>
<dbReference type="EC" id="2.3.1.48" evidence="3"/>
<dbReference type="Pfam" id="PF00439">
    <property type="entry name" value="Bromodomain"/>
    <property type="match status" value="1"/>
</dbReference>
<dbReference type="GO" id="GO:0010484">
    <property type="term" value="F:histone H3 acetyltransferase activity"/>
    <property type="evidence" value="ECO:0007669"/>
    <property type="project" value="TreeGrafter"/>
</dbReference>
<dbReference type="PRINTS" id="PR00503">
    <property type="entry name" value="BROMODOMAIN"/>
</dbReference>
<comment type="similarity">
    <text evidence="2">Belongs to the acetyltransferase family. GCN5 subfamily.</text>
</comment>
<keyword evidence="11" id="KW-0012">Acyltransferase</keyword>
<evidence type="ECO:0000256" key="3">
    <source>
        <dbReference type="ARBA" id="ARBA00013184"/>
    </source>
</evidence>
<accession>A0A7S2ZNG0</accession>
<evidence type="ECO:0000256" key="1">
    <source>
        <dbReference type="ARBA" id="ARBA00004123"/>
    </source>
</evidence>
<evidence type="ECO:0000256" key="10">
    <source>
        <dbReference type="ARBA" id="ARBA00023242"/>
    </source>
</evidence>
<sequence length="419" mass="47710">MSGKEEAKVDENGEEVEETYCIEPICKVPPAKKPRPAPPGARVQETADILGPDSQHAYVQKWVKMEEEEKNGNVKFDVVRNDGPNCSREQLVRLLGLKNVFVKQLPNMPKPYVTRLVFDRKHESLALLKRGTDGDYIVMGGCCYRPFPKQGFGEIAFLAISHSEQVRGYGTRLMAQTKERAKSLGLTVLLTCADNNAVPYFKKQGFSKKITLPLNMWQGYIKDYEGVTLMECKLHKKVNYLRIPAMLKAQKMCLVEKLKEVSNSHIVYPGIDARKRKGIDVMSIPGLTDIYPSKEPPSDLKTKVKAPSIANKDPEAQAELKQHLQNVLNQLKSHNAAWPFIEPVDPQKTGAVDYYEVIKNPIDLKTIQDRLDIGWYYITKDIFIADVRRMVENCYHYNGKHHYVSELGGQLEKFFMHKI</sequence>
<gene>
    <name evidence="15" type="ORF">RMAR00112_LOCUS13943</name>
</gene>
<dbReference type="PANTHER" id="PTHR45750:SF3">
    <property type="entry name" value="HISTONE ACETYLTRANSFERASE"/>
    <property type="match status" value="1"/>
</dbReference>
<dbReference type="GO" id="GO:0000123">
    <property type="term" value="C:histone acetyltransferase complex"/>
    <property type="evidence" value="ECO:0007669"/>
    <property type="project" value="TreeGrafter"/>
</dbReference>
<dbReference type="InterPro" id="IPR016181">
    <property type="entry name" value="Acyl_CoA_acyltransferase"/>
</dbReference>
<dbReference type="SUPFAM" id="SSF47370">
    <property type="entry name" value="Bromodomain"/>
    <property type="match status" value="1"/>
</dbReference>
<evidence type="ECO:0000259" key="13">
    <source>
        <dbReference type="PROSITE" id="PS50014"/>
    </source>
</evidence>
<proteinExistence type="inferred from homology"/>
<reference evidence="15" key="1">
    <citation type="submission" date="2021-01" db="EMBL/GenBank/DDBJ databases">
        <authorList>
            <person name="Corre E."/>
            <person name="Pelletier E."/>
            <person name="Niang G."/>
            <person name="Scheremetjew M."/>
            <person name="Finn R."/>
            <person name="Kale V."/>
            <person name="Holt S."/>
            <person name="Cochrane G."/>
            <person name="Meng A."/>
            <person name="Brown T."/>
            <person name="Cohen L."/>
        </authorList>
    </citation>
    <scope>NUCLEOTIDE SEQUENCE</scope>
    <source>
        <strain evidence="15">CCMP 769</strain>
    </source>
</reference>
<evidence type="ECO:0000256" key="7">
    <source>
        <dbReference type="ARBA" id="ARBA00023117"/>
    </source>
</evidence>
<dbReference type="Gene3D" id="3.40.630.30">
    <property type="match status" value="1"/>
</dbReference>
<keyword evidence="6" id="KW-0805">Transcription regulation</keyword>
<dbReference type="InterPro" id="IPR037800">
    <property type="entry name" value="GCN5"/>
</dbReference>
<organism evidence="15">
    <name type="scientific">Rhodosorus marinus</name>
    <dbReference type="NCBI Taxonomy" id="101924"/>
    <lineage>
        <taxon>Eukaryota</taxon>
        <taxon>Rhodophyta</taxon>
        <taxon>Stylonematophyceae</taxon>
        <taxon>Stylonematales</taxon>
        <taxon>Stylonemataceae</taxon>
        <taxon>Rhodosorus</taxon>
    </lineage>
</organism>
<keyword evidence="4" id="KW-0808">Transferase</keyword>
<evidence type="ECO:0000256" key="11">
    <source>
        <dbReference type="ARBA" id="ARBA00023315"/>
    </source>
</evidence>
<dbReference type="GO" id="GO:0005634">
    <property type="term" value="C:nucleus"/>
    <property type="evidence" value="ECO:0007669"/>
    <property type="project" value="UniProtKB-SubCell"/>
</dbReference>
<evidence type="ECO:0000256" key="5">
    <source>
        <dbReference type="ARBA" id="ARBA00022853"/>
    </source>
</evidence>
<keyword evidence="8" id="KW-0010">Activator</keyword>
<comment type="subcellular location">
    <subcellularLocation>
        <location evidence="1">Nucleus</location>
    </subcellularLocation>
</comment>
<name>A0A7S2ZNG0_9RHOD</name>
<keyword evidence="7 12" id="KW-0103">Bromodomain</keyword>
<evidence type="ECO:0000256" key="8">
    <source>
        <dbReference type="ARBA" id="ARBA00023159"/>
    </source>
</evidence>
<dbReference type="CDD" id="cd04301">
    <property type="entry name" value="NAT_SF"/>
    <property type="match status" value="1"/>
</dbReference>
<evidence type="ECO:0000256" key="6">
    <source>
        <dbReference type="ARBA" id="ARBA00023015"/>
    </source>
</evidence>
<dbReference type="EMBL" id="HBHW01018120">
    <property type="protein sequence ID" value="CAE0045967.1"/>
    <property type="molecule type" value="Transcribed_RNA"/>
</dbReference>
<evidence type="ECO:0000313" key="15">
    <source>
        <dbReference type="EMBL" id="CAE0045967.1"/>
    </source>
</evidence>
<keyword evidence="5" id="KW-0156">Chromatin regulator</keyword>
<dbReference type="SUPFAM" id="SSF55729">
    <property type="entry name" value="Acyl-CoA N-acyltransferases (Nat)"/>
    <property type="match status" value="1"/>
</dbReference>
<evidence type="ECO:0000259" key="14">
    <source>
        <dbReference type="PROSITE" id="PS51186"/>
    </source>
</evidence>
<dbReference type="PROSITE" id="PS00633">
    <property type="entry name" value="BROMODOMAIN_1"/>
    <property type="match status" value="1"/>
</dbReference>
<dbReference type="AlphaFoldDB" id="A0A7S2ZNG0"/>